<feature type="signal peptide" evidence="3">
    <location>
        <begin position="1"/>
        <end position="16"/>
    </location>
</feature>
<dbReference type="Proteomes" id="UP001328107">
    <property type="component" value="Unassembled WGS sequence"/>
</dbReference>
<accession>A0AAN5CTR7</accession>
<feature type="compositionally biased region" description="Pro residues" evidence="1">
    <location>
        <begin position="52"/>
        <end position="96"/>
    </location>
</feature>
<evidence type="ECO:0000313" key="5">
    <source>
        <dbReference type="Proteomes" id="UP001328107"/>
    </source>
</evidence>
<protein>
    <submittedName>
        <fullName evidence="4">Uncharacterized protein</fullName>
    </submittedName>
</protein>
<organism evidence="4 5">
    <name type="scientific">Pristionchus mayeri</name>
    <dbReference type="NCBI Taxonomy" id="1317129"/>
    <lineage>
        <taxon>Eukaryota</taxon>
        <taxon>Metazoa</taxon>
        <taxon>Ecdysozoa</taxon>
        <taxon>Nematoda</taxon>
        <taxon>Chromadorea</taxon>
        <taxon>Rhabditida</taxon>
        <taxon>Rhabditina</taxon>
        <taxon>Diplogasteromorpha</taxon>
        <taxon>Diplogasteroidea</taxon>
        <taxon>Neodiplogasteridae</taxon>
        <taxon>Pristionchus</taxon>
    </lineage>
</organism>
<dbReference type="EMBL" id="BTRK01000004">
    <property type="protein sequence ID" value="GMR50184.1"/>
    <property type="molecule type" value="Genomic_DNA"/>
</dbReference>
<reference evidence="5" key="1">
    <citation type="submission" date="2022-10" db="EMBL/GenBank/DDBJ databases">
        <title>Genome assembly of Pristionchus species.</title>
        <authorList>
            <person name="Yoshida K."/>
            <person name="Sommer R.J."/>
        </authorList>
    </citation>
    <scope>NUCLEOTIDE SEQUENCE [LARGE SCALE GENOMIC DNA]</scope>
    <source>
        <strain evidence="5">RS5460</strain>
    </source>
</reference>
<evidence type="ECO:0000256" key="1">
    <source>
        <dbReference type="SAM" id="MobiDB-lite"/>
    </source>
</evidence>
<evidence type="ECO:0000313" key="4">
    <source>
        <dbReference type="EMBL" id="GMR50184.1"/>
    </source>
</evidence>
<feature type="compositionally biased region" description="Low complexity" evidence="1">
    <location>
        <begin position="97"/>
        <end position="106"/>
    </location>
</feature>
<dbReference type="AlphaFoldDB" id="A0AAN5CTR7"/>
<feature type="non-terminal residue" evidence="4">
    <location>
        <position position="196"/>
    </location>
</feature>
<comment type="caution">
    <text evidence="4">The sequence shown here is derived from an EMBL/GenBank/DDBJ whole genome shotgun (WGS) entry which is preliminary data.</text>
</comment>
<keyword evidence="3" id="KW-0732">Signal</keyword>
<gene>
    <name evidence="4" type="ORF">PMAYCL1PPCAC_20379</name>
</gene>
<keyword evidence="5" id="KW-1185">Reference proteome</keyword>
<keyword evidence="2" id="KW-0472">Membrane</keyword>
<feature type="compositionally biased region" description="Basic and acidic residues" evidence="1">
    <location>
        <begin position="28"/>
        <end position="50"/>
    </location>
</feature>
<feature type="transmembrane region" description="Helical" evidence="2">
    <location>
        <begin position="131"/>
        <end position="152"/>
    </location>
</feature>
<evidence type="ECO:0000256" key="3">
    <source>
        <dbReference type="SAM" id="SignalP"/>
    </source>
</evidence>
<feature type="chain" id="PRO_5043046983" evidence="3">
    <location>
        <begin position="17"/>
        <end position="196"/>
    </location>
</feature>
<keyword evidence="2" id="KW-1133">Transmembrane helix</keyword>
<evidence type="ECO:0000256" key="2">
    <source>
        <dbReference type="SAM" id="Phobius"/>
    </source>
</evidence>
<feature type="non-terminal residue" evidence="4">
    <location>
        <position position="1"/>
    </location>
</feature>
<keyword evidence="2" id="KW-0812">Transmembrane</keyword>
<sequence>TVWLLVSLVLLPFGRADFWSRARDKVKEEYKKLEEEVKERLRIDKDKEDDTPAPPQPRPPPPAPPPLPPPQLTEAPPPPPTLSTTLPPPPTVPPAKSPTSTPTLAPLTEATTKSAPFIATDPSPQQPASSWTVIIIVLVSTGIVCSIMTLTVRWYRHRTPSVPPFPPPSPPTVENTYTPYNIMEGRGSIVGRGRLF</sequence>
<feature type="region of interest" description="Disordered" evidence="1">
    <location>
        <begin position="28"/>
        <end position="106"/>
    </location>
</feature>
<name>A0AAN5CTR7_9BILA</name>
<proteinExistence type="predicted"/>